<keyword evidence="2" id="KW-1185">Reference proteome</keyword>
<protein>
    <submittedName>
        <fullName evidence="1">Uncharacterized protein</fullName>
    </submittedName>
</protein>
<proteinExistence type="predicted"/>
<name>A0ACC2AJ22_DIPCM</name>
<reference evidence="2" key="1">
    <citation type="journal article" date="2024" name="Proc. Natl. Acad. Sci. U.S.A.">
        <title>Extraordinary preservation of gene collinearity over three hundred million years revealed in homosporous lycophytes.</title>
        <authorList>
            <person name="Li C."/>
            <person name="Wickell D."/>
            <person name="Kuo L.Y."/>
            <person name="Chen X."/>
            <person name="Nie B."/>
            <person name="Liao X."/>
            <person name="Peng D."/>
            <person name="Ji J."/>
            <person name="Jenkins J."/>
            <person name="Williams M."/>
            <person name="Shu S."/>
            <person name="Plott C."/>
            <person name="Barry K."/>
            <person name="Rajasekar S."/>
            <person name="Grimwood J."/>
            <person name="Han X."/>
            <person name="Sun S."/>
            <person name="Hou Z."/>
            <person name="He W."/>
            <person name="Dai G."/>
            <person name="Sun C."/>
            <person name="Schmutz J."/>
            <person name="Leebens-Mack J.H."/>
            <person name="Li F.W."/>
            <person name="Wang L."/>
        </authorList>
    </citation>
    <scope>NUCLEOTIDE SEQUENCE [LARGE SCALE GENOMIC DNA]</scope>
    <source>
        <strain evidence="2">cv. PW_Plant_1</strain>
    </source>
</reference>
<evidence type="ECO:0000313" key="2">
    <source>
        <dbReference type="Proteomes" id="UP001162992"/>
    </source>
</evidence>
<organism evidence="1 2">
    <name type="scientific">Diphasiastrum complanatum</name>
    <name type="common">Issler's clubmoss</name>
    <name type="synonym">Lycopodium complanatum</name>
    <dbReference type="NCBI Taxonomy" id="34168"/>
    <lineage>
        <taxon>Eukaryota</taxon>
        <taxon>Viridiplantae</taxon>
        <taxon>Streptophyta</taxon>
        <taxon>Embryophyta</taxon>
        <taxon>Tracheophyta</taxon>
        <taxon>Lycopodiopsida</taxon>
        <taxon>Lycopodiales</taxon>
        <taxon>Lycopodiaceae</taxon>
        <taxon>Lycopodioideae</taxon>
        <taxon>Diphasiastrum</taxon>
    </lineage>
</organism>
<evidence type="ECO:0000313" key="1">
    <source>
        <dbReference type="EMBL" id="KAJ7517549.1"/>
    </source>
</evidence>
<dbReference type="Proteomes" id="UP001162992">
    <property type="component" value="Chromosome 21"/>
</dbReference>
<accession>A0ACC2AJ22</accession>
<comment type="caution">
    <text evidence="1">The sequence shown here is derived from an EMBL/GenBank/DDBJ whole genome shotgun (WGS) entry which is preliminary data.</text>
</comment>
<sequence>MEQKDQAFSFAKKMRWTYCKVQGPASELHFFQYESLAVMTVAFIDEFFILKEGAATVGSDGFVKQRWPFLFIHKSEKFFSSCELNDCFEMRSIVANSCLSTMLRI</sequence>
<dbReference type="EMBL" id="CM055112">
    <property type="protein sequence ID" value="KAJ7517549.1"/>
    <property type="molecule type" value="Genomic_DNA"/>
</dbReference>
<gene>
    <name evidence="1" type="ORF">O6H91_21G028700</name>
</gene>